<dbReference type="Proteomes" id="UP000297245">
    <property type="component" value="Unassembled WGS sequence"/>
</dbReference>
<protein>
    <submittedName>
        <fullName evidence="2">Uncharacterized protein</fullName>
    </submittedName>
</protein>
<sequence length="173" mass="19673">MPTRSSSTINNGSRTRPRQVAATNSVIIRSFNEYAFSQNLEDGTDEHWEARRRFISQEVRSRFTRVFGADVNSLEGWKKLCKTVLGSAKGKKAINLDELTTIRQCKAKLQNSFVNLIDLVEYAQNGNVLPRRLVFESAEALAEYTKEETKFFPKEDAKSVPLLKLFLIAVFAH</sequence>
<keyword evidence="3" id="KW-1185">Reference proteome</keyword>
<proteinExistence type="predicted"/>
<name>A0A4S8L5M2_DENBC</name>
<accession>A0A4S8L5M2</accession>
<dbReference type="AlphaFoldDB" id="A0A4S8L5M2"/>
<dbReference type="EMBL" id="ML179634">
    <property type="protein sequence ID" value="THU83914.1"/>
    <property type="molecule type" value="Genomic_DNA"/>
</dbReference>
<reference evidence="2 3" key="1">
    <citation type="journal article" date="2019" name="Nat. Ecol. Evol.">
        <title>Megaphylogeny resolves global patterns of mushroom evolution.</title>
        <authorList>
            <person name="Varga T."/>
            <person name="Krizsan K."/>
            <person name="Foldi C."/>
            <person name="Dima B."/>
            <person name="Sanchez-Garcia M."/>
            <person name="Sanchez-Ramirez S."/>
            <person name="Szollosi G.J."/>
            <person name="Szarkandi J.G."/>
            <person name="Papp V."/>
            <person name="Albert L."/>
            <person name="Andreopoulos W."/>
            <person name="Angelini C."/>
            <person name="Antonin V."/>
            <person name="Barry K.W."/>
            <person name="Bougher N.L."/>
            <person name="Buchanan P."/>
            <person name="Buyck B."/>
            <person name="Bense V."/>
            <person name="Catcheside P."/>
            <person name="Chovatia M."/>
            <person name="Cooper J."/>
            <person name="Damon W."/>
            <person name="Desjardin D."/>
            <person name="Finy P."/>
            <person name="Geml J."/>
            <person name="Haridas S."/>
            <person name="Hughes K."/>
            <person name="Justo A."/>
            <person name="Karasinski D."/>
            <person name="Kautmanova I."/>
            <person name="Kiss B."/>
            <person name="Kocsube S."/>
            <person name="Kotiranta H."/>
            <person name="LaButti K.M."/>
            <person name="Lechner B.E."/>
            <person name="Liimatainen K."/>
            <person name="Lipzen A."/>
            <person name="Lukacs Z."/>
            <person name="Mihaltcheva S."/>
            <person name="Morgado L.N."/>
            <person name="Niskanen T."/>
            <person name="Noordeloos M.E."/>
            <person name="Ohm R.A."/>
            <person name="Ortiz-Santana B."/>
            <person name="Ovrebo C."/>
            <person name="Racz N."/>
            <person name="Riley R."/>
            <person name="Savchenko A."/>
            <person name="Shiryaev A."/>
            <person name="Soop K."/>
            <person name="Spirin V."/>
            <person name="Szebenyi C."/>
            <person name="Tomsovsky M."/>
            <person name="Tulloss R.E."/>
            <person name="Uehling J."/>
            <person name="Grigoriev I.V."/>
            <person name="Vagvolgyi C."/>
            <person name="Papp T."/>
            <person name="Martin F.M."/>
            <person name="Miettinen O."/>
            <person name="Hibbett D.S."/>
            <person name="Nagy L.G."/>
        </authorList>
    </citation>
    <scope>NUCLEOTIDE SEQUENCE [LARGE SCALE GENOMIC DNA]</scope>
    <source>
        <strain evidence="2 3">CBS 962.96</strain>
    </source>
</reference>
<dbReference type="PANTHER" id="PTHR38846:SF1">
    <property type="entry name" value="C3H1-TYPE DOMAIN-CONTAINING PROTEIN"/>
    <property type="match status" value="1"/>
</dbReference>
<feature type="region of interest" description="Disordered" evidence="1">
    <location>
        <begin position="1"/>
        <end position="20"/>
    </location>
</feature>
<evidence type="ECO:0000313" key="3">
    <source>
        <dbReference type="Proteomes" id="UP000297245"/>
    </source>
</evidence>
<dbReference type="PANTHER" id="PTHR38846">
    <property type="entry name" value="C3H1-TYPE DOMAIN-CONTAINING PROTEIN"/>
    <property type="match status" value="1"/>
</dbReference>
<feature type="compositionally biased region" description="Polar residues" evidence="1">
    <location>
        <begin position="1"/>
        <end position="14"/>
    </location>
</feature>
<evidence type="ECO:0000256" key="1">
    <source>
        <dbReference type="SAM" id="MobiDB-lite"/>
    </source>
</evidence>
<organism evidence="2 3">
    <name type="scientific">Dendrothele bispora (strain CBS 962.96)</name>
    <dbReference type="NCBI Taxonomy" id="1314807"/>
    <lineage>
        <taxon>Eukaryota</taxon>
        <taxon>Fungi</taxon>
        <taxon>Dikarya</taxon>
        <taxon>Basidiomycota</taxon>
        <taxon>Agaricomycotina</taxon>
        <taxon>Agaricomycetes</taxon>
        <taxon>Agaricomycetidae</taxon>
        <taxon>Agaricales</taxon>
        <taxon>Agaricales incertae sedis</taxon>
        <taxon>Dendrothele</taxon>
    </lineage>
</organism>
<gene>
    <name evidence="2" type="ORF">K435DRAFT_733713</name>
</gene>
<evidence type="ECO:0000313" key="2">
    <source>
        <dbReference type="EMBL" id="THU83914.1"/>
    </source>
</evidence>
<dbReference type="OrthoDB" id="6105938at2759"/>